<dbReference type="Proteomes" id="UP000322025">
    <property type="component" value="Unassembled WGS sequence"/>
</dbReference>
<evidence type="ECO:0000256" key="4">
    <source>
        <dbReference type="ARBA" id="ARBA00048391"/>
    </source>
</evidence>
<comment type="caution">
    <text evidence="8">The sequence shown here is derived from an EMBL/GenBank/DDBJ whole genome shotgun (WGS) entry which is preliminary data.</text>
</comment>
<dbReference type="EMBL" id="VMSO01000002">
    <property type="protein sequence ID" value="KAA8502441.1"/>
    <property type="molecule type" value="Genomic_DNA"/>
</dbReference>
<comment type="similarity">
    <text evidence="5">Belongs to the protein N5-glutamine methyltransferase family. PrmC subfamily.</text>
</comment>
<comment type="function">
    <text evidence="5">Methylates the class 1 translation termination release factors RF1/PrfA and RF2/PrfB on the glutamine residue of the universally conserved GGQ motif.</text>
</comment>
<dbReference type="InterPro" id="IPR050320">
    <property type="entry name" value="N5-glutamine_MTase"/>
</dbReference>
<name>A0A5M9I465_9FIRM</name>
<dbReference type="GO" id="GO:0032259">
    <property type="term" value="P:methylation"/>
    <property type="evidence" value="ECO:0007669"/>
    <property type="project" value="UniProtKB-KW"/>
</dbReference>
<dbReference type="InterPro" id="IPR004556">
    <property type="entry name" value="HemK-like"/>
</dbReference>
<dbReference type="Gene3D" id="3.40.50.150">
    <property type="entry name" value="Vaccinia Virus protein VP39"/>
    <property type="match status" value="1"/>
</dbReference>
<evidence type="ECO:0000256" key="3">
    <source>
        <dbReference type="ARBA" id="ARBA00022691"/>
    </source>
</evidence>
<dbReference type="InterPro" id="IPR019874">
    <property type="entry name" value="RF_methyltr_PrmC"/>
</dbReference>
<proteinExistence type="inferred from homology"/>
<feature type="domain" description="Methyltransferase small" evidence="6">
    <location>
        <begin position="120"/>
        <end position="200"/>
    </location>
</feature>
<evidence type="ECO:0000313" key="9">
    <source>
        <dbReference type="Proteomes" id="UP000322025"/>
    </source>
</evidence>
<comment type="caution">
    <text evidence="5">Lacks conserved residue(s) required for the propagation of feature annotation.</text>
</comment>
<dbReference type="CDD" id="cd02440">
    <property type="entry name" value="AdoMet_MTases"/>
    <property type="match status" value="1"/>
</dbReference>
<dbReference type="InterPro" id="IPR007848">
    <property type="entry name" value="Small_mtfrase_dom"/>
</dbReference>
<dbReference type="NCBIfam" id="TIGR03534">
    <property type="entry name" value="RF_mod_PrmC"/>
    <property type="match status" value="1"/>
</dbReference>
<feature type="binding site" evidence="5">
    <location>
        <position position="152"/>
    </location>
    <ligand>
        <name>S-adenosyl-L-methionine</name>
        <dbReference type="ChEBI" id="CHEBI:59789"/>
    </ligand>
</feature>
<evidence type="ECO:0000256" key="2">
    <source>
        <dbReference type="ARBA" id="ARBA00022679"/>
    </source>
</evidence>
<protein>
    <recommendedName>
        <fullName evidence="5">Release factor glutamine methyltransferase</fullName>
        <shortName evidence="5">RF MTase</shortName>
        <ecNumber evidence="5">2.1.1.297</ecNumber>
    </recommendedName>
    <alternativeName>
        <fullName evidence="5">N5-glutamine methyltransferase PrmC</fullName>
    </alternativeName>
    <alternativeName>
        <fullName evidence="5">Protein-(glutamine-N5) MTase PrmC</fullName>
    </alternativeName>
    <alternativeName>
        <fullName evidence="5">Protein-glutamine N-methyltransferase PrmC</fullName>
    </alternativeName>
</protein>
<dbReference type="GO" id="GO:0102559">
    <property type="term" value="F:peptide chain release factor N(5)-glutamine methyltransferase activity"/>
    <property type="evidence" value="ECO:0007669"/>
    <property type="project" value="UniProtKB-EC"/>
</dbReference>
<dbReference type="EC" id="2.1.1.297" evidence="5"/>
<accession>A0A5M9I465</accession>
<dbReference type="PANTHER" id="PTHR18895:SF74">
    <property type="entry name" value="MTRF1L RELEASE FACTOR GLUTAMINE METHYLTRANSFERASE"/>
    <property type="match status" value="1"/>
</dbReference>
<gene>
    <name evidence="5 8" type="primary">prmC</name>
    <name evidence="8" type="ORF">FNY66_02045</name>
</gene>
<dbReference type="HAMAP" id="MF_02126">
    <property type="entry name" value="RF_methyltr_PrmC"/>
    <property type="match status" value="1"/>
</dbReference>
<keyword evidence="3 5" id="KW-0949">S-adenosyl-L-methionine</keyword>
<feature type="binding site" evidence="5">
    <location>
        <begin position="193"/>
        <end position="196"/>
    </location>
    <ligand>
        <name>substrate</name>
    </ligand>
</feature>
<dbReference type="InterPro" id="IPR029063">
    <property type="entry name" value="SAM-dependent_MTases_sf"/>
</dbReference>
<keyword evidence="9" id="KW-1185">Reference proteome</keyword>
<dbReference type="Pfam" id="PF05175">
    <property type="entry name" value="MTS"/>
    <property type="match status" value="1"/>
</dbReference>
<evidence type="ECO:0000259" key="6">
    <source>
        <dbReference type="Pfam" id="PF05175"/>
    </source>
</evidence>
<comment type="catalytic activity">
    <reaction evidence="4 5">
        <text>L-glutaminyl-[peptide chain release factor] + S-adenosyl-L-methionine = N(5)-methyl-L-glutaminyl-[peptide chain release factor] + S-adenosyl-L-homocysteine + H(+)</text>
        <dbReference type="Rhea" id="RHEA:42896"/>
        <dbReference type="Rhea" id="RHEA-COMP:10271"/>
        <dbReference type="Rhea" id="RHEA-COMP:10272"/>
        <dbReference type="ChEBI" id="CHEBI:15378"/>
        <dbReference type="ChEBI" id="CHEBI:30011"/>
        <dbReference type="ChEBI" id="CHEBI:57856"/>
        <dbReference type="ChEBI" id="CHEBI:59789"/>
        <dbReference type="ChEBI" id="CHEBI:61891"/>
        <dbReference type="EC" id="2.1.1.297"/>
    </reaction>
</comment>
<evidence type="ECO:0000259" key="7">
    <source>
        <dbReference type="Pfam" id="PF17827"/>
    </source>
</evidence>
<dbReference type="PANTHER" id="PTHR18895">
    <property type="entry name" value="HEMK METHYLTRANSFERASE"/>
    <property type="match status" value="1"/>
</dbReference>
<dbReference type="SUPFAM" id="SSF53335">
    <property type="entry name" value="S-adenosyl-L-methionine-dependent methyltransferases"/>
    <property type="match status" value="1"/>
</dbReference>
<sequence>MNLKYAYQTGTERLRAAKVPEPELDAWYILEHVTGIGRAAYYADPEREMTQDQADECERCITLRSSRIPLQHITGVQEFMGLSFHVNGDVLIPRQDTETLVETALDILARGKSSHGTEDRDIRLLDMCTGSGCILLSVLYYAKCRAEGTGSDISAKALKIASENARRLGITAGFIESDLFEKIDGIFSMIMSNPPYIRSTEISSLQDEVRLYDPVEALDGKEDGLYFYRKIINESPNYLEDGGWLLFEIGYDQAEDVTELMEARGFEEISVKKDLAGLDRVVYGRYIK</sequence>
<dbReference type="RefSeq" id="WP_150310154.1">
    <property type="nucleotide sequence ID" value="NZ_VMSO01000002.1"/>
</dbReference>
<dbReference type="OrthoDB" id="9800643at2"/>
<dbReference type="AlphaFoldDB" id="A0A5M9I465"/>
<feature type="binding site" evidence="5">
    <location>
        <position position="193"/>
    </location>
    <ligand>
        <name>S-adenosyl-L-methionine</name>
        <dbReference type="ChEBI" id="CHEBI:59789"/>
    </ligand>
</feature>
<keyword evidence="2 5" id="KW-0808">Transferase</keyword>
<dbReference type="NCBIfam" id="TIGR00536">
    <property type="entry name" value="hemK_fam"/>
    <property type="match status" value="1"/>
</dbReference>
<reference evidence="8" key="1">
    <citation type="submission" date="2019-07" db="EMBL/GenBank/DDBJ databases">
        <authorList>
            <person name="Wongkuna S."/>
            <person name="Scaria J."/>
        </authorList>
    </citation>
    <scope>NUCLEOTIDE SEQUENCE [LARGE SCALE GENOMIC DNA]</scope>
    <source>
        <strain evidence="8">SW178</strain>
    </source>
</reference>
<dbReference type="Gene3D" id="1.10.8.10">
    <property type="entry name" value="DNA helicase RuvA subunit, C-terminal domain"/>
    <property type="match status" value="1"/>
</dbReference>
<evidence type="ECO:0000256" key="1">
    <source>
        <dbReference type="ARBA" id="ARBA00022603"/>
    </source>
</evidence>
<feature type="domain" description="Release factor glutamine methyltransferase N-terminal" evidence="7">
    <location>
        <begin position="6"/>
        <end position="75"/>
    </location>
</feature>
<organism evidence="8 9">
    <name type="scientific">Mediterraneibacter catenae</name>
    <dbReference type="NCBI Taxonomy" id="2594882"/>
    <lineage>
        <taxon>Bacteria</taxon>
        <taxon>Bacillati</taxon>
        <taxon>Bacillota</taxon>
        <taxon>Clostridia</taxon>
        <taxon>Lachnospirales</taxon>
        <taxon>Lachnospiraceae</taxon>
        <taxon>Mediterraneibacter</taxon>
    </lineage>
</organism>
<evidence type="ECO:0000256" key="5">
    <source>
        <dbReference type="HAMAP-Rule" id="MF_02126"/>
    </source>
</evidence>
<evidence type="ECO:0000313" key="8">
    <source>
        <dbReference type="EMBL" id="KAA8502441.1"/>
    </source>
</evidence>
<dbReference type="Pfam" id="PF17827">
    <property type="entry name" value="PrmC_N"/>
    <property type="match status" value="1"/>
</dbReference>
<dbReference type="InterPro" id="IPR040758">
    <property type="entry name" value="PrmC_N"/>
</dbReference>
<keyword evidence="1 5" id="KW-0489">Methyltransferase</keyword>